<keyword evidence="3" id="KW-1185">Reference proteome</keyword>
<organism evidence="2 3">
    <name type="scientific">Deinandra increscens subsp. villosa</name>
    <dbReference type="NCBI Taxonomy" id="3103831"/>
    <lineage>
        <taxon>Eukaryota</taxon>
        <taxon>Viridiplantae</taxon>
        <taxon>Streptophyta</taxon>
        <taxon>Embryophyta</taxon>
        <taxon>Tracheophyta</taxon>
        <taxon>Spermatophyta</taxon>
        <taxon>Magnoliopsida</taxon>
        <taxon>eudicotyledons</taxon>
        <taxon>Gunneridae</taxon>
        <taxon>Pentapetalae</taxon>
        <taxon>asterids</taxon>
        <taxon>campanulids</taxon>
        <taxon>Asterales</taxon>
        <taxon>Asteraceae</taxon>
        <taxon>Asteroideae</taxon>
        <taxon>Heliantheae alliance</taxon>
        <taxon>Madieae</taxon>
        <taxon>Madiinae</taxon>
        <taxon>Deinandra</taxon>
    </lineage>
</organism>
<evidence type="ECO:0000313" key="2">
    <source>
        <dbReference type="EMBL" id="KAK9049649.1"/>
    </source>
</evidence>
<dbReference type="InterPro" id="IPR000361">
    <property type="entry name" value="ATAP_core_dom"/>
</dbReference>
<proteinExistence type="predicted"/>
<dbReference type="AlphaFoldDB" id="A0AAP0GIS1"/>
<name>A0AAP0GIS1_9ASTR</name>
<dbReference type="GO" id="GO:0016226">
    <property type="term" value="P:iron-sulfur cluster assembly"/>
    <property type="evidence" value="ECO:0007669"/>
    <property type="project" value="InterPro"/>
</dbReference>
<dbReference type="InterPro" id="IPR031108">
    <property type="entry name" value="IscA_plant_cyanobact"/>
</dbReference>
<feature type="non-terminal residue" evidence="2">
    <location>
        <position position="154"/>
    </location>
</feature>
<gene>
    <name evidence="2" type="ORF">SSX86_031381</name>
</gene>
<dbReference type="SUPFAM" id="SSF89360">
    <property type="entry name" value="HesB-like domain"/>
    <property type="match status" value="1"/>
</dbReference>
<dbReference type="GO" id="GO:0030674">
    <property type="term" value="F:protein-macromolecule adaptor activity"/>
    <property type="evidence" value="ECO:0007669"/>
    <property type="project" value="TreeGrafter"/>
</dbReference>
<feature type="domain" description="Core" evidence="1">
    <location>
        <begin position="98"/>
        <end position="153"/>
    </location>
</feature>
<protein>
    <recommendedName>
        <fullName evidence="1">Core domain-containing protein</fullName>
    </recommendedName>
</protein>
<dbReference type="GO" id="GO:0009570">
    <property type="term" value="C:chloroplast stroma"/>
    <property type="evidence" value="ECO:0007669"/>
    <property type="project" value="TreeGrafter"/>
</dbReference>
<dbReference type="Proteomes" id="UP001408789">
    <property type="component" value="Unassembled WGS sequence"/>
</dbReference>
<accession>A0AAP0GIS1</accession>
<dbReference type="PANTHER" id="PTHR47265:SF1">
    <property type="entry name" value="IRON-SULFUR ASSEMBLY PROTEIN ISCA, CHLOROPLASTIC"/>
    <property type="match status" value="1"/>
</dbReference>
<comment type="caution">
    <text evidence="2">The sequence shown here is derived from an EMBL/GenBank/DDBJ whole genome shotgun (WGS) entry which is preliminary data.</text>
</comment>
<evidence type="ECO:0000259" key="1">
    <source>
        <dbReference type="Pfam" id="PF01521"/>
    </source>
</evidence>
<dbReference type="Gene3D" id="2.60.300.12">
    <property type="entry name" value="HesB-like domain"/>
    <property type="match status" value="1"/>
</dbReference>
<dbReference type="Pfam" id="PF01521">
    <property type="entry name" value="Fe-S_biosyn"/>
    <property type="match status" value="1"/>
</dbReference>
<evidence type="ECO:0000313" key="3">
    <source>
        <dbReference type="Proteomes" id="UP001408789"/>
    </source>
</evidence>
<dbReference type="PANTHER" id="PTHR47265">
    <property type="entry name" value="IRON-SULFUR ASSEMBLY PROTEIN ISCA, CHLOROPLASTIC"/>
    <property type="match status" value="1"/>
</dbReference>
<reference evidence="2 3" key="1">
    <citation type="submission" date="2024-04" db="EMBL/GenBank/DDBJ databases">
        <title>The reference genome of an endangered Asteraceae, Deinandra increscens subsp. villosa, native to the Central Coast of California.</title>
        <authorList>
            <person name="Guilliams M."/>
            <person name="Hasenstab-Lehman K."/>
            <person name="Meyer R."/>
            <person name="Mcevoy S."/>
        </authorList>
    </citation>
    <scope>NUCLEOTIDE SEQUENCE [LARGE SCALE GENOMIC DNA]</scope>
    <source>
        <tissue evidence="2">Leaf</tissue>
    </source>
</reference>
<dbReference type="InterPro" id="IPR035903">
    <property type="entry name" value="HesB-like_dom_sf"/>
</dbReference>
<dbReference type="GO" id="GO:0051536">
    <property type="term" value="F:iron-sulfur cluster binding"/>
    <property type="evidence" value="ECO:0007669"/>
    <property type="project" value="InterPro"/>
</dbReference>
<sequence>MAFSSMISCPSLCRLPKVSTSSLQLNQSASFSSRSLPYRANLNLRRNSLSIRAVSTQVLKISSAVPVYVICWVKLESNVTFDAVIYAAPASGGIAPAIGLTDNALKHLNKMRSEKNQDLCLRIGVKQGGCSGMSYSMEFESKENTRVDDTVMEY</sequence>
<dbReference type="EMBL" id="JBCNJP010005536">
    <property type="protein sequence ID" value="KAK9049649.1"/>
    <property type="molecule type" value="Genomic_DNA"/>
</dbReference>